<keyword evidence="2" id="KW-1185">Reference proteome</keyword>
<name>A0AA40K3J3_9PEZI</name>
<comment type="caution">
    <text evidence="1">The sequence shown here is derived from an EMBL/GenBank/DDBJ whole genome shotgun (WGS) entry which is preliminary data.</text>
</comment>
<organism evidence="1 2">
    <name type="scientific">Apiosordaria backusii</name>
    <dbReference type="NCBI Taxonomy" id="314023"/>
    <lineage>
        <taxon>Eukaryota</taxon>
        <taxon>Fungi</taxon>
        <taxon>Dikarya</taxon>
        <taxon>Ascomycota</taxon>
        <taxon>Pezizomycotina</taxon>
        <taxon>Sordariomycetes</taxon>
        <taxon>Sordariomycetidae</taxon>
        <taxon>Sordariales</taxon>
        <taxon>Lasiosphaeriaceae</taxon>
        <taxon>Apiosordaria</taxon>
    </lineage>
</organism>
<dbReference type="AlphaFoldDB" id="A0AA40K3J3"/>
<dbReference type="EMBL" id="JAUKTV010000002">
    <property type="protein sequence ID" value="KAK0744613.1"/>
    <property type="molecule type" value="Genomic_DNA"/>
</dbReference>
<evidence type="ECO:0000313" key="1">
    <source>
        <dbReference type="EMBL" id="KAK0744613.1"/>
    </source>
</evidence>
<gene>
    <name evidence="1" type="ORF">B0T21DRAFT_380824</name>
</gene>
<protein>
    <submittedName>
        <fullName evidence="1">Uncharacterized protein</fullName>
    </submittedName>
</protein>
<dbReference type="Proteomes" id="UP001172159">
    <property type="component" value="Unassembled WGS sequence"/>
</dbReference>
<sequence length="408" mass="44829">MSAEEFLADAEGGAVAVDCHDHVLRIAFIYLDEGLWDGNGVFDVMEKLHARGWSFGKGELRFNRTLDIFYLAQLAAAIYRSSAQLTGDFPSPSDFPTFYTAHAALLHPAAWRAYYSPAFLAHPTTARFYRLPNLQDLPDSSSPLAQPRQSLPAAAGAHATKLPRWAHSVVHTHRRQPSLPLETLARLALRTLEATTTRLRAAHPSAQPYSETQARFWLEHMKLGSPGPSGSGSTKEAWGPNGFGVLVAQGGVDVAKPDLDLDGVWESSVEWCGEPDGGVGMQAWWRGWEGEVGSEEEVEFLAAVAVEETAGVGVGELDFAVRSHVVLGVMRAAIVGGEEREVLLEEMERGMVLGVVEPYVRMWEGVWPGAEERGEVLRRILVENGQLFARWKVSPLLKEFSFELGARE</sequence>
<accession>A0AA40K3J3</accession>
<reference evidence="1" key="1">
    <citation type="submission" date="2023-06" db="EMBL/GenBank/DDBJ databases">
        <title>Genome-scale phylogeny and comparative genomics of the fungal order Sordariales.</title>
        <authorList>
            <consortium name="Lawrence Berkeley National Laboratory"/>
            <person name="Hensen N."/>
            <person name="Bonometti L."/>
            <person name="Westerberg I."/>
            <person name="Brannstrom I.O."/>
            <person name="Guillou S."/>
            <person name="Cros-Aarteil S."/>
            <person name="Calhoun S."/>
            <person name="Haridas S."/>
            <person name="Kuo A."/>
            <person name="Mondo S."/>
            <person name="Pangilinan J."/>
            <person name="Riley R."/>
            <person name="Labutti K."/>
            <person name="Andreopoulos B."/>
            <person name="Lipzen A."/>
            <person name="Chen C."/>
            <person name="Yanf M."/>
            <person name="Daum C."/>
            <person name="Ng V."/>
            <person name="Clum A."/>
            <person name="Steindorff A."/>
            <person name="Ohm R."/>
            <person name="Martin F."/>
            <person name="Silar P."/>
            <person name="Natvig D."/>
            <person name="Lalanne C."/>
            <person name="Gautier V."/>
            <person name="Ament-Velasquez S.L."/>
            <person name="Kruys A."/>
            <person name="Hutchinson M.I."/>
            <person name="Powell A.J."/>
            <person name="Barry K."/>
            <person name="Miller A.N."/>
            <person name="Grigoriev I.V."/>
            <person name="Debuchy R."/>
            <person name="Gladieux P."/>
            <person name="Thoren M.H."/>
            <person name="Johannesson H."/>
        </authorList>
    </citation>
    <scope>NUCLEOTIDE SEQUENCE</scope>
    <source>
        <strain evidence="1">CBS 540.89</strain>
    </source>
</reference>
<evidence type="ECO:0000313" key="2">
    <source>
        <dbReference type="Proteomes" id="UP001172159"/>
    </source>
</evidence>
<proteinExistence type="predicted"/>